<evidence type="ECO:0000256" key="4">
    <source>
        <dbReference type="ARBA" id="ARBA00022729"/>
    </source>
</evidence>
<keyword evidence="3" id="KW-0964">Secreted</keyword>
<keyword evidence="2" id="KW-0134">Cell wall</keyword>
<dbReference type="NCBIfam" id="TIGR01167">
    <property type="entry name" value="LPXTG_anchor"/>
    <property type="match status" value="1"/>
</dbReference>
<protein>
    <recommendedName>
        <fullName evidence="7">Gram-positive cocci surface proteins LPxTG domain-containing protein</fullName>
    </recommendedName>
</protein>
<keyword evidence="6" id="KW-1133">Transmembrane helix</keyword>
<sequence length="215" mass="24009">MRAKSYFIIAKIIVLTLFLSSVFGHINQVNADETDEEALSISTIPSEVLFDVTNIKPGDTFTRTSTLINDGELDFYYQTEAIQTEGSEKLFNQLELVVYDSEENIIFDGQLADFEGFEPKMLASGEEEEITYLAEFPWESGNEFQGLETEFNIVTWADAEPIEPGTPSEDAVAGGILPQTGEEIPYFYYIIGGLIVLTGVALYLTKRKNRLVGDE</sequence>
<comment type="caution">
    <text evidence="8">The sequence shown here is derived from an EMBL/GenBank/DDBJ whole genome shotgun (WGS) entry which is preliminary data.</text>
</comment>
<keyword evidence="6" id="KW-0812">Transmembrane</keyword>
<evidence type="ECO:0000256" key="5">
    <source>
        <dbReference type="ARBA" id="ARBA00023088"/>
    </source>
</evidence>
<evidence type="ECO:0000256" key="2">
    <source>
        <dbReference type="ARBA" id="ARBA00022512"/>
    </source>
</evidence>
<keyword evidence="6" id="KW-0472">Membrane</keyword>
<evidence type="ECO:0000256" key="1">
    <source>
        <dbReference type="ARBA" id="ARBA00004168"/>
    </source>
</evidence>
<name>A0ABN1A3Y7_9BACI</name>
<evidence type="ECO:0000313" key="8">
    <source>
        <dbReference type="EMBL" id="GAA0466988.1"/>
    </source>
</evidence>
<dbReference type="Proteomes" id="UP001500740">
    <property type="component" value="Unassembled WGS sequence"/>
</dbReference>
<gene>
    <name evidence="8" type="ORF">GCM10008935_23670</name>
</gene>
<evidence type="ECO:0000256" key="3">
    <source>
        <dbReference type="ARBA" id="ARBA00022525"/>
    </source>
</evidence>
<reference evidence="8 9" key="1">
    <citation type="journal article" date="2019" name="Int. J. Syst. Evol. Microbiol.">
        <title>The Global Catalogue of Microorganisms (GCM) 10K type strain sequencing project: providing services to taxonomists for standard genome sequencing and annotation.</title>
        <authorList>
            <consortium name="The Broad Institute Genomics Platform"/>
            <consortium name="The Broad Institute Genome Sequencing Center for Infectious Disease"/>
            <person name="Wu L."/>
            <person name="Ma J."/>
        </authorList>
    </citation>
    <scope>NUCLEOTIDE SEQUENCE [LARGE SCALE GENOMIC DNA]</scope>
    <source>
        <strain evidence="8 9">JCM 14193</strain>
    </source>
</reference>
<evidence type="ECO:0000256" key="6">
    <source>
        <dbReference type="SAM" id="Phobius"/>
    </source>
</evidence>
<feature type="transmembrane region" description="Helical" evidence="6">
    <location>
        <begin position="186"/>
        <end position="205"/>
    </location>
</feature>
<dbReference type="InterPro" id="IPR022121">
    <property type="entry name" value="Peptidase_M73_camelysin"/>
</dbReference>
<evidence type="ECO:0000259" key="7">
    <source>
        <dbReference type="PROSITE" id="PS50847"/>
    </source>
</evidence>
<proteinExistence type="predicted"/>
<evidence type="ECO:0000313" key="9">
    <source>
        <dbReference type="Proteomes" id="UP001500740"/>
    </source>
</evidence>
<dbReference type="Pfam" id="PF00746">
    <property type="entry name" value="Gram_pos_anchor"/>
    <property type="match status" value="1"/>
</dbReference>
<keyword evidence="9" id="KW-1185">Reference proteome</keyword>
<accession>A0ABN1A3Y7</accession>
<keyword evidence="4" id="KW-0732">Signal</keyword>
<dbReference type="Pfam" id="PF12389">
    <property type="entry name" value="Peptidase_M73"/>
    <property type="match status" value="1"/>
</dbReference>
<keyword evidence="5" id="KW-0572">Peptidoglycan-anchor</keyword>
<comment type="subcellular location">
    <subcellularLocation>
        <location evidence="1">Secreted</location>
        <location evidence="1">Cell wall</location>
        <topology evidence="1">Peptidoglycan-anchor</topology>
    </subcellularLocation>
</comment>
<dbReference type="PROSITE" id="PS50847">
    <property type="entry name" value="GRAM_POS_ANCHORING"/>
    <property type="match status" value="1"/>
</dbReference>
<dbReference type="InterPro" id="IPR019931">
    <property type="entry name" value="LPXTG_anchor"/>
</dbReference>
<organism evidence="8 9">
    <name type="scientific">Alkalibacillus silvisoli</name>
    <dbReference type="NCBI Taxonomy" id="392823"/>
    <lineage>
        <taxon>Bacteria</taxon>
        <taxon>Bacillati</taxon>
        <taxon>Bacillota</taxon>
        <taxon>Bacilli</taxon>
        <taxon>Bacillales</taxon>
        <taxon>Bacillaceae</taxon>
        <taxon>Alkalibacillus</taxon>
    </lineage>
</organism>
<feature type="domain" description="Gram-positive cocci surface proteins LPxTG" evidence="7">
    <location>
        <begin position="177"/>
        <end position="215"/>
    </location>
</feature>
<dbReference type="EMBL" id="BAAACZ010000018">
    <property type="protein sequence ID" value="GAA0466988.1"/>
    <property type="molecule type" value="Genomic_DNA"/>
</dbReference>